<organism evidence="13 14">
    <name type="scientific">Salarias fasciatus</name>
    <name type="common">Jewelled blenny</name>
    <name type="synonym">Blennius fasciatus</name>
    <dbReference type="NCBI Taxonomy" id="181472"/>
    <lineage>
        <taxon>Eukaryota</taxon>
        <taxon>Metazoa</taxon>
        <taxon>Chordata</taxon>
        <taxon>Craniata</taxon>
        <taxon>Vertebrata</taxon>
        <taxon>Euteleostomi</taxon>
        <taxon>Actinopterygii</taxon>
        <taxon>Neopterygii</taxon>
        <taxon>Teleostei</taxon>
        <taxon>Neoteleostei</taxon>
        <taxon>Acanthomorphata</taxon>
        <taxon>Ovalentaria</taxon>
        <taxon>Blenniimorphae</taxon>
        <taxon>Blenniiformes</taxon>
        <taxon>Blennioidei</taxon>
        <taxon>Blenniidae</taxon>
        <taxon>Salariinae</taxon>
        <taxon>Salarias</taxon>
    </lineage>
</organism>
<evidence type="ECO:0000259" key="12">
    <source>
        <dbReference type="PROSITE" id="PS50262"/>
    </source>
</evidence>
<feature type="transmembrane region" description="Helical" evidence="10">
    <location>
        <begin position="190"/>
        <end position="212"/>
    </location>
</feature>
<dbReference type="Gene3D" id="1.20.1070.10">
    <property type="entry name" value="Rhodopsin 7-helix transmembrane proteins"/>
    <property type="match status" value="1"/>
</dbReference>
<reference evidence="13" key="2">
    <citation type="submission" date="2025-08" db="UniProtKB">
        <authorList>
            <consortium name="Ensembl"/>
        </authorList>
    </citation>
    <scope>IDENTIFICATION</scope>
</reference>
<dbReference type="GO" id="GO:0032870">
    <property type="term" value="P:cellular response to hormone stimulus"/>
    <property type="evidence" value="ECO:0007669"/>
    <property type="project" value="TreeGrafter"/>
</dbReference>
<feature type="compositionally biased region" description="Polar residues" evidence="11">
    <location>
        <begin position="323"/>
        <end position="334"/>
    </location>
</feature>
<keyword evidence="9 10" id="KW-0807">Transducer</keyword>
<reference evidence="13" key="1">
    <citation type="submission" date="2019-06" db="EMBL/GenBank/DDBJ databases">
        <authorList>
            <consortium name="Wellcome Sanger Institute Data Sharing"/>
        </authorList>
    </citation>
    <scope>NUCLEOTIDE SEQUENCE [LARGE SCALE GENOMIC DNA]</scope>
</reference>
<keyword evidence="7 10" id="KW-0675">Receptor</keyword>
<feature type="compositionally biased region" description="Low complexity" evidence="11">
    <location>
        <begin position="491"/>
        <end position="506"/>
    </location>
</feature>
<feature type="region of interest" description="Disordered" evidence="11">
    <location>
        <begin position="363"/>
        <end position="400"/>
    </location>
</feature>
<keyword evidence="5 10" id="KW-0297">G-protein coupled receptor</keyword>
<dbReference type="InterPro" id="IPR001817">
    <property type="entry name" value="Vasoprsn_rcpt"/>
</dbReference>
<keyword evidence="4 10" id="KW-1133">Transmembrane helix</keyword>
<dbReference type="AlphaFoldDB" id="A0A672ISB9"/>
<dbReference type="PANTHER" id="PTHR24241">
    <property type="entry name" value="NEUROPEPTIDE RECEPTOR-RELATED G-PROTEIN COUPLED RECEPTOR"/>
    <property type="match status" value="1"/>
</dbReference>
<dbReference type="OMA" id="FIATCQG"/>
<protein>
    <submittedName>
        <fullName evidence="13">Vasopressin V2 receptor-like</fullName>
    </submittedName>
</protein>
<feature type="transmembrane region" description="Helical" evidence="10">
    <location>
        <begin position="151"/>
        <end position="169"/>
    </location>
</feature>
<dbReference type="SUPFAM" id="SSF81321">
    <property type="entry name" value="Family A G protein-coupled receptor-like"/>
    <property type="match status" value="1"/>
</dbReference>
<dbReference type="GO" id="GO:0005000">
    <property type="term" value="F:vasopressin receptor activity"/>
    <property type="evidence" value="ECO:0007669"/>
    <property type="project" value="InterPro"/>
</dbReference>
<feature type="transmembrane region" description="Helical" evidence="10">
    <location>
        <begin position="442"/>
        <end position="465"/>
    </location>
</feature>
<keyword evidence="8 10" id="KW-0325">Glycoprotein</keyword>
<evidence type="ECO:0000256" key="7">
    <source>
        <dbReference type="ARBA" id="ARBA00023170"/>
    </source>
</evidence>
<feature type="region of interest" description="Disordered" evidence="11">
    <location>
        <begin position="297"/>
        <end position="334"/>
    </location>
</feature>
<dbReference type="InterPro" id="IPR017452">
    <property type="entry name" value="GPCR_Rhodpsn_7TM"/>
</dbReference>
<evidence type="ECO:0000313" key="14">
    <source>
        <dbReference type="Proteomes" id="UP000472267"/>
    </source>
</evidence>
<gene>
    <name evidence="13" type="primary">LOC115408152</name>
</gene>
<dbReference type="GO" id="GO:0045907">
    <property type="term" value="P:positive regulation of vasoconstriction"/>
    <property type="evidence" value="ECO:0007669"/>
    <property type="project" value="TreeGrafter"/>
</dbReference>
<comment type="similarity">
    <text evidence="10">Belongs to the G-protein coupled receptor 1 family. Vasopressin/oxytocin receptor subfamily.</text>
</comment>
<evidence type="ECO:0000256" key="6">
    <source>
        <dbReference type="ARBA" id="ARBA00023136"/>
    </source>
</evidence>
<reference evidence="13" key="3">
    <citation type="submission" date="2025-09" db="UniProtKB">
        <authorList>
            <consortium name="Ensembl"/>
        </authorList>
    </citation>
    <scope>IDENTIFICATION</scope>
</reference>
<feature type="transmembrane region" description="Helical" evidence="10">
    <location>
        <begin position="77"/>
        <end position="99"/>
    </location>
</feature>
<dbReference type="PRINTS" id="PR00237">
    <property type="entry name" value="GPCRRHODOPSN"/>
</dbReference>
<accession>A0A672ISB9</accession>
<dbReference type="Pfam" id="PF00001">
    <property type="entry name" value="7tm_1"/>
    <property type="match status" value="1"/>
</dbReference>
<evidence type="ECO:0000256" key="4">
    <source>
        <dbReference type="ARBA" id="ARBA00022989"/>
    </source>
</evidence>
<dbReference type="PANTHER" id="PTHR24241:SF20">
    <property type="entry name" value="VASOPRESSIN V2 RECEPTOR"/>
    <property type="match status" value="1"/>
</dbReference>
<dbReference type="PROSITE" id="PS50262">
    <property type="entry name" value="G_PROTEIN_RECEP_F1_2"/>
    <property type="match status" value="1"/>
</dbReference>
<dbReference type="RefSeq" id="XP_029974605.1">
    <property type="nucleotide sequence ID" value="XM_030118745.1"/>
</dbReference>
<evidence type="ECO:0000256" key="10">
    <source>
        <dbReference type="RuleBase" id="RU046427"/>
    </source>
</evidence>
<keyword evidence="2" id="KW-1003">Cell membrane</keyword>
<feature type="region of interest" description="Disordered" evidence="11">
    <location>
        <begin position="480"/>
        <end position="506"/>
    </location>
</feature>
<evidence type="ECO:0000256" key="11">
    <source>
        <dbReference type="SAM" id="MobiDB-lite"/>
    </source>
</evidence>
<keyword evidence="14" id="KW-1185">Reference proteome</keyword>
<feature type="transmembrane region" description="Helical" evidence="10">
    <location>
        <begin position="411"/>
        <end position="430"/>
    </location>
</feature>
<evidence type="ECO:0000256" key="1">
    <source>
        <dbReference type="ARBA" id="ARBA00004651"/>
    </source>
</evidence>
<proteinExistence type="inferred from homology"/>
<keyword evidence="6 10" id="KW-0472">Membrane</keyword>
<dbReference type="CTD" id="100007585"/>
<dbReference type="PRINTS" id="PR00896">
    <property type="entry name" value="VASOPRESSINR"/>
</dbReference>
<dbReference type="GO" id="GO:0001992">
    <property type="term" value="P:regulation of systemic arterial blood pressure by vasopressin"/>
    <property type="evidence" value="ECO:0007669"/>
    <property type="project" value="TreeGrafter"/>
</dbReference>
<dbReference type="InterPro" id="IPR000276">
    <property type="entry name" value="GPCR_Rhodpsn"/>
</dbReference>
<evidence type="ECO:0000256" key="9">
    <source>
        <dbReference type="ARBA" id="ARBA00023224"/>
    </source>
</evidence>
<feature type="transmembrane region" description="Helical" evidence="10">
    <location>
        <begin position="237"/>
        <end position="261"/>
    </location>
</feature>
<feature type="domain" description="G-protein coupled receptors family 1 profile" evidence="12">
    <location>
        <begin position="90"/>
        <end position="462"/>
    </location>
</feature>
<sequence>MESISVETDWDGLGLSPLGATGRHNFSSAFVSELNSFNASHSGGSLFGIFPENGSSHSARTTPQPRVRDPSLARAEIAVLGVVLALTTLGNGLVLWLLLRRRKHNAPMHVFMVNLCVADLVVALFQVLPQLIWDITEHFQGPDFLCRSIKYLQIVGMFASSYMIVAMTVDRHHAICCPLQAYRGGAMSRWNTPVIIAWALALVLSVPQVFIFSRSEVAPGQFECWGHFAKPWGLKAYVTWMTVAVFVLPALIITVCQIRIFREIHNNIYLKSERMVMAELKNSKILFRFHGFKKEDERTRERGRRTSGGGGREGRGGQHLKGANNNPHNNLRNSQQAGDCYDYVPSAIQYNARCGEPVTTTALAAQQQARDGQETHAGSPRCSLDYAPPHPPPTPPPSITKAMSKTVRMTLVIVLVYTICWSPFFIVQLWAAWDPNPPDQGIAFTILMLLASLNSCTNPWIYTAFSSSVSREMQSLLHCRSRPGRRGSIPDDSTTTHTSTTKDSLY</sequence>
<keyword evidence="3 10" id="KW-0812">Transmembrane</keyword>
<dbReference type="GeneID" id="115408152"/>
<comment type="subcellular location">
    <subcellularLocation>
        <location evidence="1 10">Cell membrane</location>
        <topology evidence="1 10">Multi-pass membrane protein</topology>
    </subcellularLocation>
</comment>
<dbReference type="Ensembl" id="ENSSFAT00005045449.1">
    <property type="protein sequence ID" value="ENSSFAP00005043897.1"/>
    <property type="gene ID" value="ENSSFAG00005021649.1"/>
</dbReference>
<evidence type="ECO:0000256" key="8">
    <source>
        <dbReference type="ARBA" id="ARBA00023180"/>
    </source>
</evidence>
<evidence type="ECO:0000256" key="2">
    <source>
        <dbReference type="ARBA" id="ARBA00022475"/>
    </source>
</evidence>
<dbReference type="Proteomes" id="UP000472267">
    <property type="component" value="Chromosome 20"/>
</dbReference>
<feature type="transmembrane region" description="Helical" evidence="10">
    <location>
        <begin position="111"/>
        <end position="131"/>
    </location>
</feature>
<feature type="compositionally biased region" description="Pro residues" evidence="11">
    <location>
        <begin position="388"/>
        <end position="398"/>
    </location>
</feature>
<dbReference type="GO" id="GO:0005886">
    <property type="term" value="C:plasma membrane"/>
    <property type="evidence" value="ECO:0007669"/>
    <property type="project" value="UniProtKB-SubCell"/>
</dbReference>
<dbReference type="OrthoDB" id="5987909at2759"/>
<evidence type="ECO:0000313" key="13">
    <source>
        <dbReference type="Ensembl" id="ENSSFAP00005043897.1"/>
    </source>
</evidence>
<dbReference type="GO" id="GO:0042277">
    <property type="term" value="F:peptide binding"/>
    <property type="evidence" value="ECO:0007669"/>
    <property type="project" value="TreeGrafter"/>
</dbReference>
<name>A0A672ISB9_SALFA</name>
<dbReference type="InParanoid" id="A0A672ISB9"/>
<evidence type="ECO:0000256" key="3">
    <source>
        <dbReference type="ARBA" id="ARBA00022692"/>
    </source>
</evidence>
<dbReference type="PROSITE" id="PS00237">
    <property type="entry name" value="G_PROTEIN_RECEP_F1_1"/>
    <property type="match status" value="1"/>
</dbReference>
<evidence type="ECO:0000256" key="5">
    <source>
        <dbReference type="ARBA" id="ARBA00023040"/>
    </source>
</evidence>